<dbReference type="InterPro" id="IPR029063">
    <property type="entry name" value="SAM-dependent_MTases_sf"/>
</dbReference>
<dbReference type="PROSITE" id="PS51682">
    <property type="entry name" value="SAM_OMT_I"/>
    <property type="match status" value="1"/>
</dbReference>
<dbReference type="EMBL" id="GG669512">
    <property type="protein sequence ID" value="EIE92504.1"/>
    <property type="molecule type" value="Genomic_DNA"/>
</dbReference>
<dbReference type="InterPro" id="IPR002935">
    <property type="entry name" value="SAM_O-MeTrfase"/>
</dbReference>
<dbReference type="GO" id="GO:0008757">
    <property type="term" value="F:S-adenosylmethionine-dependent methyltransferase activity"/>
    <property type="evidence" value="ECO:0007669"/>
    <property type="project" value="TreeGrafter"/>
</dbReference>
<dbReference type="FunCoup" id="I1CVM4">
    <property type="interactions" value="93"/>
</dbReference>
<dbReference type="PANTHER" id="PTHR10509:SF14">
    <property type="entry name" value="CAFFEOYL-COA O-METHYLTRANSFERASE 3-RELATED"/>
    <property type="match status" value="1"/>
</dbReference>
<dbReference type="OMA" id="PYDMIFI"/>
<keyword evidence="1" id="KW-0489">Methyltransferase</keyword>
<dbReference type="SUPFAM" id="SSF53335">
    <property type="entry name" value="S-adenosyl-L-methionine-dependent methyltransferases"/>
    <property type="match status" value="1"/>
</dbReference>
<protein>
    <recommendedName>
        <fullName evidence="7">O-methyltransferase domain-containing protein</fullName>
    </recommendedName>
</protein>
<dbReference type="AlphaFoldDB" id="I1CVM4"/>
<sequence>MTKTKLEDYTMNAYLSSIKIIIEASNKSHSMFNWPMDKFVCMNKAMSSLTARSFRLQSLRQLIKPNSFKRDHSTSIVTSTVSNDNGRLRIEEEKYADIYSSSIQQPYKDVLESLAKRTENEFSNANMMITSLQGKLMCQLIKLFRPRNVLEIGGFTGYSAIAMGSGLPSKAKLTSLELNEKHAKMAEEYIRLAKLQNKIEIKVGPASESIVALIKKSPGLEYDFIFLVLFFGQVHRQAGFGHSEIEVSKNIRKQATKVHTFNAHIAKDPRVELVMLPLFDGLTLVRKRDSFDD</sequence>
<dbReference type="Pfam" id="PF01596">
    <property type="entry name" value="Methyltransf_3"/>
    <property type="match status" value="2"/>
</dbReference>
<evidence type="ECO:0008006" key="7">
    <source>
        <dbReference type="Google" id="ProtNLM"/>
    </source>
</evidence>
<keyword evidence="6" id="KW-1185">Reference proteome</keyword>
<dbReference type="GO" id="GO:0008171">
    <property type="term" value="F:O-methyltransferase activity"/>
    <property type="evidence" value="ECO:0007669"/>
    <property type="project" value="InterPro"/>
</dbReference>
<dbReference type="Proteomes" id="UP000009138">
    <property type="component" value="Unassembled WGS sequence"/>
</dbReference>
<dbReference type="GO" id="GO:0032259">
    <property type="term" value="P:methylation"/>
    <property type="evidence" value="ECO:0007669"/>
    <property type="project" value="UniProtKB-KW"/>
</dbReference>
<dbReference type="STRING" id="246409.I1CVM4"/>
<dbReference type="GeneID" id="93624067"/>
<comment type="similarity">
    <text evidence="4">Belongs to the class I-like SAM-binding methyltransferase superfamily. Cation-dependent O-methyltransferase family.</text>
</comment>
<keyword evidence="3" id="KW-0949">S-adenosyl-L-methionine</keyword>
<evidence type="ECO:0000256" key="1">
    <source>
        <dbReference type="ARBA" id="ARBA00022603"/>
    </source>
</evidence>
<dbReference type="InParanoid" id="I1CVM4"/>
<proteinExistence type="inferred from homology"/>
<dbReference type="InterPro" id="IPR050362">
    <property type="entry name" value="Cation-dep_OMT"/>
</dbReference>
<evidence type="ECO:0000313" key="6">
    <source>
        <dbReference type="Proteomes" id="UP000009138"/>
    </source>
</evidence>
<evidence type="ECO:0000256" key="2">
    <source>
        <dbReference type="ARBA" id="ARBA00022679"/>
    </source>
</evidence>
<dbReference type="Gene3D" id="3.40.50.150">
    <property type="entry name" value="Vaccinia Virus protein VP39"/>
    <property type="match status" value="1"/>
</dbReference>
<dbReference type="VEuPathDB" id="FungiDB:RO3G_17102"/>
<dbReference type="RefSeq" id="XP_067527900.1">
    <property type="nucleotide sequence ID" value="XM_067671686.1"/>
</dbReference>
<dbReference type="PANTHER" id="PTHR10509">
    <property type="entry name" value="O-METHYLTRANSFERASE-RELATED"/>
    <property type="match status" value="1"/>
</dbReference>
<evidence type="ECO:0000313" key="5">
    <source>
        <dbReference type="EMBL" id="EIE92504.1"/>
    </source>
</evidence>
<dbReference type="OrthoDB" id="10251242at2759"/>
<reference evidence="5 6" key="1">
    <citation type="journal article" date="2009" name="PLoS Genet.">
        <title>Genomic analysis of the basal lineage fungus Rhizopus oryzae reveals a whole-genome duplication.</title>
        <authorList>
            <person name="Ma L.-J."/>
            <person name="Ibrahim A.S."/>
            <person name="Skory C."/>
            <person name="Grabherr M.G."/>
            <person name="Burger G."/>
            <person name="Butler M."/>
            <person name="Elias M."/>
            <person name="Idnurm A."/>
            <person name="Lang B.F."/>
            <person name="Sone T."/>
            <person name="Abe A."/>
            <person name="Calvo S.E."/>
            <person name="Corrochano L.M."/>
            <person name="Engels R."/>
            <person name="Fu J."/>
            <person name="Hansberg W."/>
            <person name="Kim J.-M."/>
            <person name="Kodira C.D."/>
            <person name="Koehrsen M.J."/>
            <person name="Liu B."/>
            <person name="Miranda-Saavedra D."/>
            <person name="O'Leary S."/>
            <person name="Ortiz-Castellanos L."/>
            <person name="Poulter R."/>
            <person name="Rodriguez-Romero J."/>
            <person name="Ruiz-Herrera J."/>
            <person name="Shen Y.-Q."/>
            <person name="Zeng Q."/>
            <person name="Galagan J."/>
            <person name="Birren B.W."/>
            <person name="Cuomo C.A."/>
            <person name="Wickes B.L."/>
        </authorList>
    </citation>
    <scope>NUCLEOTIDE SEQUENCE [LARGE SCALE GENOMIC DNA]</scope>
    <source>
        <strain evidence="6">RA 99-880 / ATCC MYA-4621 / FGSC 9543 / NRRL 43880</strain>
    </source>
</reference>
<dbReference type="eggNOG" id="KOG1663">
    <property type="taxonomic scope" value="Eukaryota"/>
</dbReference>
<dbReference type="CDD" id="cd02440">
    <property type="entry name" value="AdoMet_MTases"/>
    <property type="match status" value="1"/>
</dbReference>
<organism evidence="5 6">
    <name type="scientific">Rhizopus delemar (strain RA 99-880 / ATCC MYA-4621 / FGSC 9543 / NRRL 43880)</name>
    <name type="common">Mucormycosis agent</name>
    <name type="synonym">Rhizopus arrhizus var. delemar</name>
    <dbReference type="NCBI Taxonomy" id="246409"/>
    <lineage>
        <taxon>Eukaryota</taxon>
        <taxon>Fungi</taxon>
        <taxon>Fungi incertae sedis</taxon>
        <taxon>Mucoromycota</taxon>
        <taxon>Mucoromycotina</taxon>
        <taxon>Mucoromycetes</taxon>
        <taxon>Mucorales</taxon>
        <taxon>Mucorineae</taxon>
        <taxon>Rhizopodaceae</taxon>
        <taxon>Rhizopus</taxon>
    </lineage>
</organism>
<evidence type="ECO:0000256" key="4">
    <source>
        <dbReference type="ARBA" id="ARBA00023453"/>
    </source>
</evidence>
<keyword evidence="2" id="KW-0808">Transferase</keyword>
<gene>
    <name evidence="5" type="ORF">RO3G_17102</name>
</gene>
<evidence type="ECO:0000256" key="3">
    <source>
        <dbReference type="ARBA" id="ARBA00022691"/>
    </source>
</evidence>
<accession>I1CVM4</accession>
<name>I1CVM4_RHIO9</name>